<evidence type="ECO:0000256" key="6">
    <source>
        <dbReference type="SAM" id="Phobius"/>
    </source>
</evidence>
<keyword evidence="3" id="KW-0732">Signal</keyword>
<reference evidence="8" key="1">
    <citation type="submission" date="2017-09" db="EMBL/GenBank/DDBJ databases">
        <title>Depth-based differentiation of microbial function through sediment-hosted aquifers and enrichment of novel symbionts in the deep terrestrial subsurface.</title>
        <authorList>
            <person name="Probst A.J."/>
            <person name="Ladd B."/>
            <person name="Jarett J.K."/>
            <person name="Geller-Mcgrath D.E."/>
            <person name="Sieber C.M.K."/>
            <person name="Emerson J.B."/>
            <person name="Anantharaman K."/>
            <person name="Thomas B.C."/>
            <person name="Malmstrom R."/>
            <person name="Stieglmeier M."/>
            <person name="Klingl A."/>
            <person name="Woyke T."/>
            <person name="Ryan C.M."/>
            <person name="Banfield J.F."/>
        </authorList>
    </citation>
    <scope>NUCLEOTIDE SEQUENCE [LARGE SCALE GENOMIC DNA]</scope>
</reference>
<protein>
    <submittedName>
        <fullName evidence="7">Uncharacterized protein</fullName>
    </submittedName>
</protein>
<keyword evidence="6" id="KW-0472">Membrane</keyword>
<name>A0A2H0TR18_9BACT</name>
<evidence type="ECO:0000313" key="8">
    <source>
        <dbReference type="Proteomes" id="UP000230154"/>
    </source>
</evidence>
<comment type="caution">
    <text evidence="7">The sequence shown here is derived from an EMBL/GenBank/DDBJ whole genome shotgun (WGS) entry which is preliminary data.</text>
</comment>
<gene>
    <name evidence="7" type="ORF">COU35_01795</name>
</gene>
<evidence type="ECO:0000256" key="2">
    <source>
        <dbReference type="ARBA" id="ARBA00022525"/>
    </source>
</evidence>
<dbReference type="PANTHER" id="PTHR37467">
    <property type="entry name" value="EXPORTED CALCIUM-BINDING GLYCOPROTEIN-RELATED"/>
    <property type="match status" value="1"/>
</dbReference>
<dbReference type="EMBL" id="PFCB01000016">
    <property type="protein sequence ID" value="PIR74592.1"/>
    <property type="molecule type" value="Genomic_DNA"/>
</dbReference>
<dbReference type="PANTHER" id="PTHR37467:SF1">
    <property type="entry name" value="EXPORTED CALCIUM-BINDING GLYCOPROTEIN"/>
    <property type="match status" value="1"/>
</dbReference>
<feature type="region of interest" description="Disordered" evidence="5">
    <location>
        <begin position="54"/>
        <end position="129"/>
    </location>
</feature>
<keyword evidence="4" id="KW-0106">Calcium</keyword>
<dbReference type="Gene3D" id="4.10.1080.10">
    <property type="entry name" value="TSP type-3 repeat"/>
    <property type="match status" value="1"/>
</dbReference>
<keyword evidence="2" id="KW-0964">Secreted</keyword>
<dbReference type="AlphaFoldDB" id="A0A2H0TR18"/>
<dbReference type="InterPro" id="IPR059100">
    <property type="entry name" value="TSP3_bac"/>
</dbReference>
<evidence type="ECO:0000256" key="4">
    <source>
        <dbReference type="ARBA" id="ARBA00022837"/>
    </source>
</evidence>
<keyword evidence="6" id="KW-1133">Transmembrane helix</keyword>
<feature type="compositionally biased region" description="Polar residues" evidence="5">
    <location>
        <begin position="54"/>
        <end position="65"/>
    </location>
</feature>
<evidence type="ECO:0000313" key="7">
    <source>
        <dbReference type="EMBL" id="PIR74592.1"/>
    </source>
</evidence>
<feature type="compositionally biased region" description="Basic and acidic residues" evidence="5">
    <location>
        <begin position="72"/>
        <end position="85"/>
    </location>
</feature>
<keyword evidence="6" id="KW-0812">Transmembrane</keyword>
<dbReference type="Pfam" id="PF18884">
    <property type="entry name" value="TSP3_bac"/>
    <property type="match status" value="2"/>
</dbReference>
<proteinExistence type="predicted"/>
<organism evidence="7 8">
    <name type="scientific">Candidatus Magasanikbacteria bacterium CG10_big_fil_rev_8_21_14_0_10_47_10</name>
    <dbReference type="NCBI Taxonomy" id="1974652"/>
    <lineage>
        <taxon>Bacteria</taxon>
        <taxon>Candidatus Magasanikiibacteriota</taxon>
    </lineage>
</organism>
<evidence type="ECO:0000256" key="5">
    <source>
        <dbReference type="SAM" id="MobiDB-lite"/>
    </source>
</evidence>
<dbReference type="GO" id="GO:0005509">
    <property type="term" value="F:calcium ion binding"/>
    <property type="evidence" value="ECO:0007669"/>
    <property type="project" value="InterPro"/>
</dbReference>
<accession>A0A2H0TR18</accession>
<dbReference type="InterPro" id="IPR053180">
    <property type="entry name" value="Ca-binding_acidic-repeat"/>
</dbReference>
<sequence length="163" mass="17899">MDAPTQVSYPPRQTPYPSGPPQKKNRLLALAIALIVLFIIAFGGLYFLSKRQASSTEQPPSNNEENLGFANDTDRFPNDIDRDGLDDTEEEQMGLSKFDFDTDGDGLSDSAEINEWKTDPTNADTDGDGFADGYEVLNGFNPNGEGTIELQEEAPEGFVEEEL</sequence>
<feature type="transmembrane region" description="Helical" evidence="6">
    <location>
        <begin position="27"/>
        <end position="48"/>
    </location>
</feature>
<comment type="subcellular location">
    <subcellularLocation>
        <location evidence="1">Secreted</location>
    </subcellularLocation>
</comment>
<dbReference type="Proteomes" id="UP000230154">
    <property type="component" value="Unassembled WGS sequence"/>
</dbReference>
<dbReference type="InterPro" id="IPR028974">
    <property type="entry name" value="TSP_type-3_rpt"/>
</dbReference>
<dbReference type="SUPFAM" id="SSF103647">
    <property type="entry name" value="TSP type-3 repeat"/>
    <property type="match status" value="1"/>
</dbReference>
<feature type="region of interest" description="Disordered" evidence="5">
    <location>
        <begin position="1"/>
        <end position="21"/>
    </location>
</feature>
<evidence type="ECO:0000256" key="3">
    <source>
        <dbReference type="ARBA" id="ARBA00022729"/>
    </source>
</evidence>
<evidence type="ECO:0000256" key="1">
    <source>
        <dbReference type="ARBA" id="ARBA00004613"/>
    </source>
</evidence>